<accession>E4XBE0</accession>
<proteinExistence type="predicted"/>
<dbReference type="AlphaFoldDB" id="E4XBE0"/>
<name>E4XBE0_OIKDI</name>
<evidence type="ECO:0000313" key="2">
    <source>
        <dbReference type="EMBL" id="CBY43183.1"/>
    </source>
</evidence>
<dbReference type="EMBL" id="FN653034">
    <property type="protein sequence ID" value="CBY08915.1"/>
    <property type="molecule type" value="Genomic_DNA"/>
</dbReference>
<evidence type="ECO:0000313" key="1">
    <source>
        <dbReference type="EMBL" id="CBY08915.1"/>
    </source>
</evidence>
<dbReference type="OrthoDB" id="10062294at2759"/>
<keyword evidence="3" id="KW-1185">Reference proteome</keyword>
<evidence type="ECO:0000313" key="3">
    <source>
        <dbReference type="Proteomes" id="UP000001307"/>
    </source>
</evidence>
<protein>
    <submittedName>
        <fullName evidence="1">Uncharacterized protein</fullName>
    </submittedName>
</protein>
<sequence length="221" mass="25287">MSFFKNIAGSLPTPISVVFAAGSWASVSWRKSEISALEKRKAGVEKRLNELYGPLYGNRMLFRASIGALEKKVGSTIDEHLKDVEQKRLASELENWRDFYRSQLRPLDIKVNELILLHSDCIVDEESMARIKAFAEKSAENNYTMEHWRADGKWDKRSQFDSKDFDFDNSNGDMEEHQLFEEHVLSSYIALRDELNATTSQLKGIADKSSFLDAMIGLVIR</sequence>
<gene>
    <name evidence="1" type="ORF">GSOID_T00006440001</name>
    <name evidence="2" type="ORF">GSOID_T00027762001</name>
</gene>
<dbReference type="Proteomes" id="UP000011014">
    <property type="component" value="Unassembled WGS sequence"/>
</dbReference>
<dbReference type="InParanoid" id="E4XBE0"/>
<dbReference type="EMBL" id="FN657927">
    <property type="protein sequence ID" value="CBY43183.1"/>
    <property type="molecule type" value="Genomic_DNA"/>
</dbReference>
<organism evidence="1">
    <name type="scientific">Oikopleura dioica</name>
    <name type="common">Tunicate</name>
    <dbReference type="NCBI Taxonomy" id="34765"/>
    <lineage>
        <taxon>Eukaryota</taxon>
        <taxon>Metazoa</taxon>
        <taxon>Chordata</taxon>
        <taxon>Tunicata</taxon>
        <taxon>Appendicularia</taxon>
        <taxon>Copelata</taxon>
        <taxon>Oikopleuridae</taxon>
        <taxon>Oikopleura</taxon>
    </lineage>
</organism>
<reference evidence="1" key="1">
    <citation type="journal article" date="2010" name="Science">
        <title>Plasticity of animal genome architecture unmasked by rapid evolution of a pelagic tunicate.</title>
        <authorList>
            <person name="Denoeud F."/>
            <person name="Henriet S."/>
            <person name="Mungpakdee S."/>
            <person name="Aury J.M."/>
            <person name="Da Silva C."/>
            <person name="Brinkmann H."/>
            <person name="Mikhaleva J."/>
            <person name="Olsen L.C."/>
            <person name="Jubin C."/>
            <person name="Canestro C."/>
            <person name="Bouquet J.M."/>
            <person name="Danks G."/>
            <person name="Poulain J."/>
            <person name="Campsteijn C."/>
            <person name="Adamski M."/>
            <person name="Cross I."/>
            <person name="Yadetie F."/>
            <person name="Muffato M."/>
            <person name="Louis A."/>
            <person name="Butcher S."/>
            <person name="Tsagkogeorga G."/>
            <person name="Konrad A."/>
            <person name="Singh S."/>
            <person name="Jensen M.F."/>
            <person name="Cong E.H."/>
            <person name="Eikeseth-Otteraa H."/>
            <person name="Noel B."/>
            <person name="Anthouard V."/>
            <person name="Porcel B.M."/>
            <person name="Kachouri-Lafond R."/>
            <person name="Nishino A."/>
            <person name="Ugolini M."/>
            <person name="Chourrout P."/>
            <person name="Nishida H."/>
            <person name="Aasland R."/>
            <person name="Huzurbazar S."/>
            <person name="Westhof E."/>
            <person name="Delsuc F."/>
            <person name="Lehrach H."/>
            <person name="Reinhardt R."/>
            <person name="Weissenbach J."/>
            <person name="Roy S.W."/>
            <person name="Artiguenave F."/>
            <person name="Postlethwait J.H."/>
            <person name="Manak J.R."/>
            <person name="Thompson E.M."/>
            <person name="Jaillon O."/>
            <person name="Du Pasquier L."/>
            <person name="Boudinot P."/>
            <person name="Liberles D.A."/>
            <person name="Volff J.N."/>
            <person name="Philippe H."/>
            <person name="Lenhard B."/>
            <person name="Roest Crollius H."/>
            <person name="Wincker P."/>
            <person name="Chourrout D."/>
        </authorList>
    </citation>
    <scope>NUCLEOTIDE SEQUENCE [LARGE SCALE GENOMIC DNA]</scope>
</reference>
<dbReference type="Proteomes" id="UP000001307">
    <property type="component" value="Unassembled WGS sequence"/>
</dbReference>